<name>A0A2H3LA61_9CHLR</name>
<comment type="caution">
    <text evidence="1">The sequence shown here is derived from an EMBL/GenBank/DDBJ whole genome shotgun (WGS) entry which is preliminary data.</text>
</comment>
<organism evidence="1 2">
    <name type="scientific">Candidatus Chloroploca asiatica</name>
    <dbReference type="NCBI Taxonomy" id="1506545"/>
    <lineage>
        <taxon>Bacteria</taxon>
        <taxon>Bacillati</taxon>
        <taxon>Chloroflexota</taxon>
        <taxon>Chloroflexia</taxon>
        <taxon>Chloroflexales</taxon>
        <taxon>Chloroflexineae</taxon>
        <taxon>Oscillochloridaceae</taxon>
        <taxon>Candidatus Chloroploca</taxon>
    </lineage>
</organism>
<proteinExistence type="predicted"/>
<dbReference type="AlphaFoldDB" id="A0A2H3LA61"/>
<accession>A0A2H3LA61</accession>
<gene>
    <name evidence="1" type="ORF">A9Q02_21865</name>
</gene>
<dbReference type="Proteomes" id="UP000220922">
    <property type="component" value="Unassembled WGS sequence"/>
</dbReference>
<dbReference type="OrthoDB" id="163876at2"/>
<evidence type="ECO:0000313" key="2">
    <source>
        <dbReference type="Proteomes" id="UP000220922"/>
    </source>
</evidence>
<sequence length="65" mass="7690">MSEPAQTESYHCPKCGYWNIWTHDQIRQRGREVIYRGENQAVYTLRCQNPNGCDHRMRVAIPVKP</sequence>
<evidence type="ECO:0000313" key="1">
    <source>
        <dbReference type="EMBL" id="PDW00295.1"/>
    </source>
</evidence>
<keyword evidence="2" id="KW-1185">Reference proteome</keyword>
<protein>
    <submittedName>
        <fullName evidence="1">Uncharacterized protein</fullName>
    </submittedName>
</protein>
<dbReference type="RefSeq" id="WP_097651143.1">
    <property type="nucleotide sequence ID" value="NZ_LYXE01000048.1"/>
</dbReference>
<dbReference type="EMBL" id="LYXE01000048">
    <property type="protein sequence ID" value="PDW00295.1"/>
    <property type="molecule type" value="Genomic_DNA"/>
</dbReference>
<reference evidence="1 2" key="1">
    <citation type="submission" date="2016-05" db="EMBL/GenBank/DDBJ databases">
        <authorList>
            <person name="Lavstsen T."/>
            <person name="Jespersen J.S."/>
        </authorList>
    </citation>
    <scope>NUCLEOTIDE SEQUENCE [LARGE SCALE GENOMIC DNA]</scope>
    <source>
        <strain evidence="1 2">B7-9</strain>
    </source>
</reference>